<evidence type="ECO:0000256" key="1">
    <source>
        <dbReference type="SAM" id="SignalP"/>
    </source>
</evidence>
<organism evidence="2 3">
    <name type="scientific">Aquiflexum balticum DSM 16537</name>
    <dbReference type="NCBI Taxonomy" id="758820"/>
    <lineage>
        <taxon>Bacteria</taxon>
        <taxon>Pseudomonadati</taxon>
        <taxon>Bacteroidota</taxon>
        <taxon>Cytophagia</taxon>
        <taxon>Cytophagales</taxon>
        <taxon>Cyclobacteriaceae</taxon>
        <taxon>Aquiflexum</taxon>
    </lineage>
</organism>
<evidence type="ECO:0000313" key="2">
    <source>
        <dbReference type="EMBL" id="SMD43717.1"/>
    </source>
</evidence>
<reference evidence="3" key="1">
    <citation type="submission" date="2017-04" db="EMBL/GenBank/DDBJ databases">
        <authorList>
            <person name="Varghese N."/>
            <person name="Submissions S."/>
        </authorList>
    </citation>
    <scope>NUCLEOTIDE SEQUENCE [LARGE SCALE GENOMIC DNA]</scope>
    <source>
        <strain evidence="3">DSM 16537</strain>
    </source>
</reference>
<evidence type="ECO:0000313" key="3">
    <source>
        <dbReference type="Proteomes" id="UP000192333"/>
    </source>
</evidence>
<dbReference type="EMBL" id="LT838813">
    <property type="protein sequence ID" value="SMD43717.1"/>
    <property type="molecule type" value="Genomic_DNA"/>
</dbReference>
<protein>
    <submittedName>
        <fullName evidence="2">Putative beta-barrel porin-2, OmpL-like. bbp2</fullName>
    </submittedName>
</protein>
<dbReference type="STRING" id="758820.SAMN00777080_2324"/>
<dbReference type="RefSeq" id="WP_231955568.1">
    <property type="nucleotide sequence ID" value="NZ_LT838813.1"/>
</dbReference>
<dbReference type="Proteomes" id="UP000192333">
    <property type="component" value="Chromosome I"/>
</dbReference>
<dbReference type="Pfam" id="PF07642">
    <property type="entry name" value="BBP2"/>
    <property type="match status" value="1"/>
</dbReference>
<sequence length="355" mass="40543">MDSFRLFLMYRLLILFLLFSAKTFAQDGSNSGIKFSGYVEAYYSYDFNQPEDNLRPDFLYNFNRHNEFSVNLAVLKASYETENLRANVALMGGTYAQYNLANEPTWAQILNEVSVGFKFHEKLWFDIGIMPSHIGFESWYGMDGWHLSRSIMADNSPYFLTGARISYEVNEKMDIQFWLANGWQNVQRTTGSQSIALGLGIDHRPTENLLIHYANYFGNESPQPIKLYRFFNNFYTQYIKNLWGVTLGADFGIQESYAGDPFQWYGVTASLRRQFGEKIFLAGRAEYYSDPNGVILNEGLKVSGLSANLDYNFADNAMFRLEARQFISPEAAFSLPGGKFSQGNTAVTGSFAVRF</sequence>
<dbReference type="InterPro" id="IPR011486">
    <property type="entry name" value="BBP2"/>
</dbReference>
<keyword evidence="1" id="KW-0732">Signal</keyword>
<feature type="signal peptide" evidence="1">
    <location>
        <begin position="1"/>
        <end position="25"/>
    </location>
</feature>
<feature type="chain" id="PRO_5013003821" evidence="1">
    <location>
        <begin position="26"/>
        <end position="355"/>
    </location>
</feature>
<gene>
    <name evidence="2" type="ORF">SAMN00777080_2324</name>
</gene>
<dbReference type="SUPFAM" id="SSF56935">
    <property type="entry name" value="Porins"/>
    <property type="match status" value="1"/>
</dbReference>
<proteinExistence type="predicted"/>
<name>A0A1W2H434_9BACT</name>
<keyword evidence="3" id="KW-1185">Reference proteome</keyword>
<dbReference type="AlphaFoldDB" id="A0A1W2H434"/>
<accession>A0A1W2H434</accession>